<proteinExistence type="predicted"/>
<dbReference type="InterPro" id="IPR021306">
    <property type="entry name" value="DUF2878"/>
</dbReference>
<dbReference type="OrthoDB" id="288800at2"/>
<feature type="transmembrane region" description="Helical" evidence="1">
    <location>
        <begin position="51"/>
        <end position="68"/>
    </location>
</feature>
<dbReference type="Proteomes" id="UP000066549">
    <property type="component" value="Chromosome"/>
</dbReference>
<dbReference type="AlphaFoldDB" id="A0A0H4J072"/>
<gene>
    <name evidence="2" type="ORF">VI33_00160</name>
</gene>
<evidence type="ECO:0000313" key="3">
    <source>
        <dbReference type="Proteomes" id="UP000066549"/>
    </source>
</evidence>
<keyword evidence="1" id="KW-0472">Membrane</keyword>
<keyword evidence="3" id="KW-1185">Reference proteome</keyword>
<feature type="transmembrane region" description="Helical" evidence="1">
    <location>
        <begin position="112"/>
        <end position="129"/>
    </location>
</feature>
<evidence type="ECO:0008006" key="4">
    <source>
        <dbReference type="Google" id="ProtNLM"/>
    </source>
</evidence>
<keyword evidence="1" id="KW-0812">Transmembrane</keyword>
<evidence type="ECO:0000313" key="2">
    <source>
        <dbReference type="EMBL" id="AKO65228.1"/>
    </source>
</evidence>
<protein>
    <recommendedName>
        <fullName evidence="4">DUF2878 domain-containing protein</fullName>
    </recommendedName>
</protein>
<feature type="transmembrane region" description="Helical" evidence="1">
    <location>
        <begin position="141"/>
        <end position="162"/>
    </location>
</feature>
<accession>A0A0H4J072</accession>
<dbReference type="Pfam" id="PF11086">
    <property type="entry name" value="DUF2878"/>
    <property type="match status" value="1"/>
</dbReference>
<sequence>MKHKLINFVLFQSIWFIFILSAAHDSLYGALVGFCLLTLQYLHGKKLFADCVLIVLAIIIGFIHDGLLKYFNFIIYHIVFIDFYSPIWIIGLWISFALTINHSLAWLQNKPALQIFFGLIGGPLAYLAGEKLGAITLSHEYTLYILALCWAVVTPVLFKFYAKGK</sequence>
<evidence type="ECO:0000256" key="1">
    <source>
        <dbReference type="SAM" id="Phobius"/>
    </source>
</evidence>
<dbReference type="EMBL" id="CP011002">
    <property type="protein sequence ID" value="AKO65228.1"/>
    <property type="molecule type" value="Genomic_DNA"/>
</dbReference>
<name>A0A0H4J072_9PROT</name>
<feature type="transmembrane region" description="Helical" evidence="1">
    <location>
        <begin position="74"/>
        <end position="100"/>
    </location>
</feature>
<organism evidence="2 3">
    <name type="scientific">Methylophilales bacterium MBRS-H7</name>
    <dbReference type="NCBI Taxonomy" id="1623450"/>
    <lineage>
        <taxon>Bacteria</taxon>
        <taxon>Pseudomonadati</taxon>
        <taxon>Pseudomonadota</taxon>
        <taxon>Betaproteobacteria</taxon>
        <taxon>Nitrosomonadales</taxon>
        <taxon>OM43 clade</taxon>
    </lineage>
</organism>
<keyword evidence="1" id="KW-1133">Transmembrane helix</keyword>
<reference evidence="2 3" key="1">
    <citation type="submission" date="2015-03" db="EMBL/GenBank/DDBJ databases">
        <title>Comparative analysis of the OM43 clade including a novel species from Red Sea uncovers genomic and metabolic diversity among marine methylotrophs.</title>
        <authorList>
            <person name="Jimenez-Infante F."/>
            <person name="Ngugi D.K."/>
            <person name="Vinu M."/>
            <person name="Alam I."/>
            <person name="Kamau A."/>
            <person name="Blom J."/>
            <person name="Bajic V.B."/>
            <person name="Stingl U."/>
        </authorList>
    </citation>
    <scope>NUCLEOTIDE SEQUENCE [LARGE SCALE GENOMIC DNA]</scope>
    <source>
        <strain evidence="2 3">MBRSH7</strain>
    </source>
</reference>